<sequence>MIENTMVIHETQEEETMMMMIDSEEEIITMNEDRTVGTTMTGRTIGETHVTIPLLMTKNLKKNQRAFSGGESKELSCDILLY</sequence>
<evidence type="ECO:0000313" key="1">
    <source>
        <dbReference type="EMBL" id="OEU18526.1"/>
    </source>
</evidence>
<dbReference type="InParanoid" id="A0A1E7FK38"/>
<dbReference type="Proteomes" id="UP000095751">
    <property type="component" value="Unassembled WGS sequence"/>
</dbReference>
<proteinExistence type="predicted"/>
<dbReference type="AlphaFoldDB" id="A0A1E7FK38"/>
<organism evidence="1 2">
    <name type="scientific">Fragilariopsis cylindrus CCMP1102</name>
    <dbReference type="NCBI Taxonomy" id="635003"/>
    <lineage>
        <taxon>Eukaryota</taxon>
        <taxon>Sar</taxon>
        <taxon>Stramenopiles</taxon>
        <taxon>Ochrophyta</taxon>
        <taxon>Bacillariophyta</taxon>
        <taxon>Bacillariophyceae</taxon>
        <taxon>Bacillariophycidae</taxon>
        <taxon>Bacillariales</taxon>
        <taxon>Bacillariaceae</taxon>
        <taxon>Fragilariopsis</taxon>
    </lineage>
</organism>
<keyword evidence="2" id="KW-1185">Reference proteome</keyword>
<name>A0A1E7FK38_9STRA</name>
<protein>
    <submittedName>
        <fullName evidence="1">Uncharacterized protein</fullName>
    </submittedName>
</protein>
<accession>A0A1E7FK38</accession>
<evidence type="ECO:0000313" key="2">
    <source>
        <dbReference type="Proteomes" id="UP000095751"/>
    </source>
</evidence>
<dbReference type="EMBL" id="KV784356">
    <property type="protein sequence ID" value="OEU18526.1"/>
    <property type="molecule type" value="Genomic_DNA"/>
</dbReference>
<gene>
    <name evidence="1" type="ORF">FRACYDRAFT_268339</name>
</gene>
<dbReference type="KEGG" id="fcy:FRACYDRAFT_268339"/>
<reference evidence="1 2" key="1">
    <citation type="submission" date="2016-09" db="EMBL/GenBank/DDBJ databases">
        <title>Extensive genetic diversity and differential bi-allelic expression allows diatom success in the polar Southern Ocean.</title>
        <authorList>
            <consortium name="DOE Joint Genome Institute"/>
            <person name="Mock T."/>
            <person name="Otillar R.P."/>
            <person name="Strauss J."/>
            <person name="Dupont C."/>
            <person name="Frickenhaus S."/>
            <person name="Maumus F."/>
            <person name="Mcmullan M."/>
            <person name="Sanges R."/>
            <person name="Schmutz J."/>
            <person name="Toseland A."/>
            <person name="Valas R."/>
            <person name="Veluchamy A."/>
            <person name="Ward B.J."/>
            <person name="Allen A."/>
            <person name="Barry K."/>
            <person name="Falciatore A."/>
            <person name="Ferrante M."/>
            <person name="Fortunato A.E."/>
            <person name="Gloeckner G."/>
            <person name="Gruber A."/>
            <person name="Hipkin R."/>
            <person name="Janech M."/>
            <person name="Kroth P."/>
            <person name="Leese F."/>
            <person name="Lindquist E."/>
            <person name="Lyon B.R."/>
            <person name="Martin J."/>
            <person name="Mayer C."/>
            <person name="Parker M."/>
            <person name="Quesneville H."/>
            <person name="Raymond J."/>
            <person name="Uhlig C."/>
            <person name="Valentin K.U."/>
            <person name="Worden A.Z."/>
            <person name="Armbrust E.V."/>
            <person name="Bowler C."/>
            <person name="Green B."/>
            <person name="Moulton V."/>
            <person name="Van Oosterhout C."/>
            <person name="Grigoriev I."/>
        </authorList>
    </citation>
    <scope>NUCLEOTIDE SEQUENCE [LARGE SCALE GENOMIC DNA]</scope>
    <source>
        <strain evidence="1 2">CCMP1102</strain>
    </source>
</reference>